<name>A0ACD3BGT9_9AGAR</name>
<gene>
    <name evidence="1" type="ORF">BDN72DRAFT_953466</name>
</gene>
<sequence>MGFCRRCGDIVSGQRCKCGGTAVAPVVAWNQISTKEKPQDRWTRTYVSTDRPTTGTGADAPSTKTALGSSTTPAANKRFSRPLSSLSQSSLPSTSSLSPTNLSNRVSAHIASTTSQLNTPAPSNSYQSLVAPGSDILPSINARDTTLSKVYGSILQPKESLATHSCAICGSTFLPDATIYPDPLQPSTTRFLCKPCYVSNGGSKGLCPTCSRPVLTLKSEGGFIHTAGQYWHKGCFNCEGCFKNIGSSPMVDLLGRPSCAECFDNCLKRDRSTPKKPSNGPSLDVRSSIGGSNLAKERKSREDSPAIEELEHRLGIKPRDPSPGLEDLTQRLKRIGNDPTSLSPPMKISSASSRSRGTSPSPQPHSARLRSLSGPNLEATEFGIRGRNNFPRQTHGRADIPRDAPSSRTEIRPKPRPVSSYTRQIPPTPDLASDTSDTLTQFSSPEPDSPPTRSSPAGVVLPSSLHDNVFPVVTKQRKEMPKEFKQPSSKSWGGSVAANSCAGCGTSLFSIRDGGRYITVPSDSKNEPPKAYHNRCFCCSVCNGVFKEGQSGQAMFVKADKGPCHPDCAPLQRLVTRTSQSSSPEPSPRKASPGKPLPPITTSSPQAKSSRVEQPPLSAPPTTFTFPRFGSRTTCPGCQLTVAPMELGVVAGPQGTRWHSSCLICGGKKRPASTMISGRDQRSAIPGCGKKLDSAAKADGGGGVWCRECLLLLGIGGSPQASPTRSSPRPGHGHSTSLSNKIPIQTTGTTTLARQLTGLNDGGLLRQMTGGSMTRSVSPTKQLGSGLRPRPKSVLGMSMRHSKSIDSGRGMDLVRQFTGSSTSTRLDG</sequence>
<evidence type="ECO:0000313" key="2">
    <source>
        <dbReference type="Proteomes" id="UP000308600"/>
    </source>
</evidence>
<reference evidence="1 2" key="1">
    <citation type="journal article" date="2019" name="Nat. Ecol. Evol.">
        <title>Megaphylogeny resolves global patterns of mushroom evolution.</title>
        <authorList>
            <person name="Varga T."/>
            <person name="Krizsan K."/>
            <person name="Foldi C."/>
            <person name="Dima B."/>
            <person name="Sanchez-Garcia M."/>
            <person name="Sanchez-Ramirez S."/>
            <person name="Szollosi G.J."/>
            <person name="Szarkandi J.G."/>
            <person name="Papp V."/>
            <person name="Albert L."/>
            <person name="Andreopoulos W."/>
            <person name="Angelini C."/>
            <person name="Antonin V."/>
            <person name="Barry K.W."/>
            <person name="Bougher N.L."/>
            <person name="Buchanan P."/>
            <person name="Buyck B."/>
            <person name="Bense V."/>
            <person name="Catcheside P."/>
            <person name="Chovatia M."/>
            <person name="Cooper J."/>
            <person name="Damon W."/>
            <person name="Desjardin D."/>
            <person name="Finy P."/>
            <person name="Geml J."/>
            <person name="Haridas S."/>
            <person name="Hughes K."/>
            <person name="Justo A."/>
            <person name="Karasinski D."/>
            <person name="Kautmanova I."/>
            <person name="Kiss B."/>
            <person name="Kocsube S."/>
            <person name="Kotiranta H."/>
            <person name="LaButti K.M."/>
            <person name="Lechner B.E."/>
            <person name="Liimatainen K."/>
            <person name="Lipzen A."/>
            <person name="Lukacs Z."/>
            <person name="Mihaltcheva S."/>
            <person name="Morgado L.N."/>
            <person name="Niskanen T."/>
            <person name="Noordeloos M.E."/>
            <person name="Ohm R.A."/>
            <person name="Ortiz-Santana B."/>
            <person name="Ovrebo C."/>
            <person name="Racz N."/>
            <person name="Riley R."/>
            <person name="Savchenko A."/>
            <person name="Shiryaev A."/>
            <person name="Soop K."/>
            <person name="Spirin V."/>
            <person name="Szebenyi C."/>
            <person name="Tomsovsky M."/>
            <person name="Tulloss R.E."/>
            <person name="Uehling J."/>
            <person name="Grigoriev I.V."/>
            <person name="Vagvolgyi C."/>
            <person name="Papp T."/>
            <person name="Martin F.M."/>
            <person name="Miettinen O."/>
            <person name="Hibbett D.S."/>
            <person name="Nagy L.G."/>
        </authorList>
    </citation>
    <scope>NUCLEOTIDE SEQUENCE [LARGE SCALE GENOMIC DNA]</scope>
    <source>
        <strain evidence="1 2">NL-1719</strain>
    </source>
</reference>
<evidence type="ECO:0000313" key="1">
    <source>
        <dbReference type="EMBL" id="TFK76969.1"/>
    </source>
</evidence>
<proteinExistence type="predicted"/>
<dbReference type="EMBL" id="ML208259">
    <property type="protein sequence ID" value="TFK76969.1"/>
    <property type="molecule type" value="Genomic_DNA"/>
</dbReference>
<keyword evidence="2" id="KW-1185">Reference proteome</keyword>
<dbReference type="Proteomes" id="UP000308600">
    <property type="component" value="Unassembled WGS sequence"/>
</dbReference>
<accession>A0ACD3BGT9</accession>
<organism evidence="1 2">
    <name type="scientific">Pluteus cervinus</name>
    <dbReference type="NCBI Taxonomy" id="181527"/>
    <lineage>
        <taxon>Eukaryota</taxon>
        <taxon>Fungi</taxon>
        <taxon>Dikarya</taxon>
        <taxon>Basidiomycota</taxon>
        <taxon>Agaricomycotina</taxon>
        <taxon>Agaricomycetes</taxon>
        <taxon>Agaricomycetidae</taxon>
        <taxon>Agaricales</taxon>
        <taxon>Pluteineae</taxon>
        <taxon>Pluteaceae</taxon>
        <taxon>Pluteus</taxon>
    </lineage>
</organism>
<protein>
    <submittedName>
        <fullName evidence="1">Uncharacterized protein</fullName>
    </submittedName>
</protein>